<dbReference type="Proteomes" id="UP000612893">
    <property type="component" value="Unassembled WGS sequence"/>
</dbReference>
<comment type="caution">
    <text evidence="2">The sequence shown here is derived from an EMBL/GenBank/DDBJ whole genome shotgun (WGS) entry which is preliminary data.</text>
</comment>
<dbReference type="AlphaFoldDB" id="A0A934K4Z9"/>
<gene>
    <name evidence="2" type="ORF">JF922_01930</name>
</gene>
<dbReference type="InterPro" id="IPR014922">
    <property type="entry name" value="YdhG-like"/>
</dbReference>
<accession>A0A934K4Z9</accession>
<evidence type="ECO:0000313" key="3">
    <source>
        <dbReference type="Proteomes" id="UP000612893"/>
    </source>
</evidence>
<reference evidence="2" key="1">
    <citation type="submission" date="2020-10" db="EMBL/GenBank/DDBJ databases">
        <title>Ca. Dormibacterota MAGs.</title>
        <authorList>
            <person name="Montgomery K."/>
        </authorList>
    </citation>
    <scope>NUCLEOTIDE SEQUENCE [LARGE SCALE GENOMIC DNA]</scope>
    <source>
        <strain evidence="2">SC8812_S17_10</strain>
    </source>
</reference>
<evidence type="ECO:0000259" key="1">
    <source>
        <dbReference type="Pfam" id="PF08818"/>
    </source>
</evidence>
<evidence type="ECO:0000313" key="2">
    <source>
        <dbReference type="EMBL" id="MBJ7596833.1"/>
    </source>
</evidence>
<dbReference type="EMBL" id="JAEKNR010000024">
    <property type="protein sequence ID" value="MBJ7596833.1"/>
    <property type="molecule type" value="Genomic_DNA"/>
</dbReference>
<dbReference type="Pfam" id="PF08818">
    <property type="entry name" value="DUF1801"/>
    <property type="match status" value="1"/>
</dbReference>
<sequence>MKTVADSSNKTTANDGDVGVFLDGVTEDQRRRDAQLLVDVMREVTGRPPVMWGASIVGFGSRHYRYASGREGDVAAVAFSPRKAQTVLYLTGVLEEYDDLLPRLGQHQTGKGCLYLKRVDQADPDALRAIVARSYRSATTGPGGAQVSAAGEDSG</sequence>
<proteinExistence type="predicted"/>
<protein>
    <submittedName>
        <fullName evidence="2">DUF1801 domain-containing protein</fullName>
    </submittedName>
</protein>
<keyword evidence="3" id="KW-1185">Reference proteome</keyword>
<organism evidence="2 3">
    <name type="scientific">Candidatus Nephthysia bennettiae</name>
    <dbReference type="NCBI Taxonomy" id="3127016"/>
    <lineage>
        <taxon>Bacteria</taxon>
        <taxon>Bacillati</taxon>
        <taxon>Candidatus Dormiibacterota</taxon>
        <taxon>Candidatus Dormibacteria</taxon>
        <taxon>Candidatus Dormibacterales</taxon>
        <taxon>Candidatus Dormibacteraceae</taxon>
        <taxon>Candidatus Nephthysia</taxon>
    </lineage>
</organism>
<name>A0A934K4Z9_9BACT</name>
<feature type="domain" description="YdhG-like" evidence="1">
    <location>
        <begin position="30"/>
        <end position="133"/>
    </location>
</feature>